<evidence type="ECO:0000313" key="1">
    <source>
        <dbReference type="EMBL" id="QCP14719.1"/>
    </source>
</evidence>
<accession>A0ABX5USN8</accession>
<gene>
    <name evidence="1" type="ORF">FCL38_15280</name>
</gene>
<name>A0ABX5USN8_9BURK</name>
<reference evidence="1 2" key="1">
    <citation type="submission" date="2019-05" db="EMBL/GenBank/DDBJ databases">
        <title>Draft Genome Sequences of Six Type Strains of the Genus Massilia.</title>
        <authorList>
            <person name="Miess H."/>
            <person name="Frediansyhah A."/>
            <person name="Gross H."/>
        </authorList>
    </citation>
    <scope>NUCLEOTIDE SEQUENCE [LARGE SCALE GENOMIC DNA]</scope>
    <source>
        <strain evidence="1 2">DSMZ 26121</strain>
    </source>
</reference>
<dbReference type="Proteomes" id="UP000298763">
    <property type="component" value="Chromosome"/>
</dbReference>
<evidence type="ECO:0000313" key="2">
    <source>
        <dbReference type="Proteomes" id="UP000298763"/>
    </source>
</evidence>
<evidence type="ECO:0008006" key="3">
    <source>
        <dbReference type="Google" id="ProtNLM"/>
    </source>
</evidence>
<sequence length="147" mass="15256">MTPIGNTNTTGTANRTDVHNTIDKAADKVQPAADKAATAAHSAVDKVAEKVPAAAEKVHSTVEKLAEKVPASTERLVGKAHETVDKVTEKAGAVSETLSRKAADLNVAYGRLAETGRSYVRNSPGTSVLVALAAGYAVSKLLGSRRH</sequence>
<keyword evidence="2" id="KW-1185">Reference proteome</keyword>
<proteinExistence type="predicted"/>
<protein>
    <recommendedName>
        <fullName evidence="3">DUF883 family protein</fullName>
    </recommendedName>
</protein>
<dbReference type="EMBL" id="CP040017">
    <property type="protein sequence ID" value="QCP14719.1"/>
    <property type="molecule type" value="Genomic_DNA"/>
</dbReference>
<organism evidence="1 2">
    <name type="scientific">Pseudoduganella umbonata</name>
    <dbReference type="NCBI Taxonomy" id="864828"/>
    <lineage>
        <taxon>Bacteria</taxon>
        <taxon>Pseudomonadati</taxon>
        <taxon>Pseudomonadota</taxon>
        <taxon>Betaproteobacteria</taxon>
        <taxon>Burkholderiales</taxon>
        <taxon>Oxalobacteraceae</taxon>
        <taxon>Telluria group</taxon>
        <taxon>Pseudoduganella</taxon>
    </lineage>
</organism>
<dbReference type="Gene3D" id="1.20.120.20">
    <property type="entry name" value="Apolipoprotein"/>
    <property type="match status" value="1"/>
</dbReference>